<evidence type="ECO:0000313" key="3">
    <source>
        <dbReference type="Proteomes" id="UP000199502"/>
    </source>
</evidence>
<evidence type="ECO:0000313" key="2">
    <source>
        <dbReference type="EMBL" id="SCY54694.1"/>
    </source>
</evidence>
<reference evidence="2 3" key="1">
    <citation type="submission" date="2016-10" db="EMBL/GenBank/DDBJ databases">
        <authorList>
            <person name="de Groot N.N."/>
        </authorList>
    </citation>
    <scope>NUCLEOTIDE SEQUENCE [LARGE SCALE GENOMIC DNA]</scope>
    <source>
        <strain evidence="2 3">CGMCC 1.8925</strain>
    </source>
</reference>
<dbReference type="Proteomes" id="UP000199502">
    <property type="component" value="Unassembled WGS sequence"/>
</dbReference>
<dbReference type="STRING" id="336292.SAMN05660710_01915"/>
<evidence type="ECO:0000259" key="1">
    <source>
        <dbReference type="Pfam" id="PF14742"/>
    </source>
</evidence>
<sequence>MKRGEAFLVVDRCGNIGTSANGAEGLFFKDTRCLSRLDPRIEGRKPVLLSASAHQDEAALSIDLTNPDLDLEGDPVRRDTIALERTRSVCDAVAYEWVKVRNYGSARPLPDRRSVCVRLPRPP</sequence>
<dbReference type="OrthoDB" id="9759959at2"/>
<accession>A0A1G5GT70</accession>
<dbReference type="Pfam" id="PF14742">
    <property type="entry name" value="GDE_N_bis"/>
    <property type="match status" value="1"/>
</dbReference>
<keyword evidence="3" id="KW-1185">Reference proteome</keyword>
<dbReference type="AlphaFoldDB" id="A0A1G5GT70"/>
<feature type="domain" description="Putative glycogen debranching enzyme N-terminal" evidence="1">
    <location>
        <begin position="2"/>
        <end position="105"/>
    </location>
</feature>
<dbReference type="InterPro" id="IPR032856">
    <property type="entry name" value="GDE_N_bis"/>
</dbReference>
<proteinExistence type="predicted"/>
<protein>
    <submittedName>
        <fullName evidence="2">N-terminal domain of (Some) glycogen debranching enzymes</fullName>
    </submittedName>
</protein>
<name>A0A1G5GT70_9RHOB</name>
<dbReference type="EMBL" id="FMVT01000005">
    <property type="protein sequence ID" value="SCY54694.1"/>
    <property type="molecule type" value="Genomic_DNA"/>
</dbReference>
<organism evidence="2 3">
    <name type="scientific">Paracoccus tibetensis</name>
    <dbReference type="NCBI Taxonomy" id="336292"/>
    <lineage>
        <taxon>Bacteria</taxon>
        <taxon>Pseudomonadati</taxon>
        <taxon>Pseudomonadota</taxon>
        <taxon>Alphaproteobacteria</taxon>
        <taxon>Rhodobacterales</taxon>
        <taxon>Paracoccaceae</taxon>
        <taxon>Paracoccus</taxon>
    </lineage>
</organism>
<gene>
    <name evidence="2" type="ORF">SAMN05660710_01915</name>
</gene>